<dbReference type="KEGG" id="kng:KNAG_0C03080"/>
<feature type="compositionally biased region" description="Low complexity" evidence="1">
    <location>
        <begin position="178"/>
        <end position="188"/>
    </location>
</feature>
<protein>
    <submittedName>
        <fullName evidence="2">Uncharacterized protein</fullName>
    </submittedName>
</protein>
<dbReference type="GeneID" id="34525099"/>
<accession>J7S4Q8</accession>
<proteinExistence type="predicted"/>
<dbReference type="STRING" id="1071383.J7S4Q8"/>
<dbReference type="AlphaFoldDB" id="J7S4Q8"/>
<dbReference type="InterPro" id="IPR018479">
    <property type="entry name" value="Lrs4/Mde4"/>
</dbReference>
<feature type="region of interest" description="Disordered" evidence="1">
    <location>
        <begin position="174"/>
        <end position="222"/>
    </location>
</feature>
<reference evidence="2 3" key="1">
    <citation type="journal article" date="2011" name="Proc. Natl. Acad. Sci. U.S.A.">
        <title>Evolutionary erosion of yeast sex chromosomes by mating-type switching accidents.</title>
        <authorList>
            <person name="Gordon J.L."/>
            <person name="Armisen D."/>
            <person name="Proux-Wera E."/>
            <person name="Oheigeartaigh S.S."/>
            <person name="Byrne K.P."/>
            <person name="Wolfe K.H."/>
        </authorList>
    </citation>
    <scope>NUCLEOTIDE SEQUENCE [LARGE SCALE GENOMIC DNA]</scope>
    <source>
        <strain evidence="3">ATCC MYA-139 / BCRC 22969 / CBS 8797 / CCRC 22969 / KCTC 17520 / NBRC 10181 / NCYC 3082</strain>
    </source>
</reference>
<feature type="compositionally biased region" description="Basic and acidic residues" evidence="1">
    <location>
        <begin position="211"/>
        <end position="222"/>
    </location>
</feature>
<sequence>MTTLLQLLWNYHRAVVHNERLAAGTAPGGAGAGEDPGGRALQMQRQVNTLTGQLQDMSHENDVLRETAKSVRAFSESKIAALKRQLEALKAEGGAGRRTKGVGGHAHTVATHPMSHGKRPLGRPCSNTIFDGSDSDDPTVLGIKAEDSFIESLRNSNEIENRRDRGRPARVLDAVEIPLDGSLSSDGDTPPPPPQPRPPLHKKGKKRRRRLTEIKVARIASE</sequence>
<dbReference type="RefSeq" id="XP_022463665.1">
    <property type="nucleotide sequence ID" value="XM_022607028.1"/>
</dbReference>
<feature type="compositionally biased region" description="Basic residues" evidence="1">
    <location>
        <begin position="199"/>
        <end position="210"/>
    </location>
</feature>
<dbReference type="EMBL" id="HE978316">
    <property type="protein sequence ID" value="CCK69419.1"/>
    <property type="molecule type" value="Genomic_DNA"/>
</dbReference>
<reference evidence="3" key="2">
    <citation type="submission" date="2012-08" db="EMBL/GenBank/DDBJ databases">
        <title>Genome sequence of Kazachstania naganishii.</title>
        <authorList>
            <person name="Gordon J.L."/>
            <person name="Armisen D."/>
            <person name="Proux-Wera E."/>
            <person name="OhEigeartaigh S.S."/>
            <person name="Byrne K.P."/>
            <person name="Wolfe K.H."/>
        </authorList>
    </citation>
    <scope>NUCLEOTIDE SEQUENCE [LARGE SCALE GENOMIC DNA]</scope>
    <source>
        <strain evidence="3">ATCC MYA-139 / BCRC 22969 / CBS 8797 / CCRC 22969 / KCTC 17520 / NBRC 10181 / NCYC 3082</strain>
    </source>
</reference>
<evidence type="ECO:0000256" key="1">
    <source>
        <dbReference type="SAM" id="MobiDB-lite"/>
    </source>
</evidence>
<name>J7S4Q8_HUIN7</name>
<evidence type="ECO:0000313" key="2">
    <source>
        <dbReference type="EMBL" id="CCK69419.1"/>
    </source>
</evidence>
<dbReference type="HOGENOM" id="CLU_080754_0_0_1"/>
<dbReference type="OrthoDB" id="4058956at2759"/>
<keyword evidence="3" id="KW-1185">Reference proteome</keyword>
<feature type="compositionally biased region" description="Pro residues" evidence="1">
    <location>
        <begin position="189"/>
        <end position="198"/>
    </location>
</feature>
<dbReference type="Proteomes" id="UP000006310">
    <property type="component" value="Chromosome 3"/>
</dbReference>
<gene>
    <name evidence="2" type="primary">KNAG0C03080</name>
    <name evidence="2" type="ordered locus">KNAG_0C03080</name>
</gene>
<organism evidence="2 3">
    <name type="scientific">Huiozyma naganishii (strain ATCC MYA-139 / BCRC 22969 / CBS 8797 / KCTC 17520 / NBRC 10181 / NCYC 3082 / Yp74L-3)</name>
    <name type="common">Yeast</name>
    <name type="synonym">Kazachstania naganishii</name>
    <dbReference type="NCBI Taxonomy" id="1071383"/>
    <lineage>
        <taxon>Eukaryota</taxon>
        <taxon>Fungi</taxon>
        <taxon>Dikarya</taxon>
        <taxon>Ascomycota</taxon>
        <taxon>Saccharomycotina</taxon>
        <taxon>Saccharomycetes</taxon>
        <taxon>Saccharomycetales</taxon>
        <taxon>Saccharomycetaceae</taxon>
        <taxon>Huiozyma</taxon>
    </lineage>
</organism>
<dbReference type="Pfam" id="PF10422">
    <property type="entry name" value="LRS4"/>
    <property type="match status" value="1"/>
</dbReference>
<evidence type="ECO:0000313" key="3">
    <source>
        <dbReference type="Proteomes" id="UP000006310"/>
    </source>
</evidence>